<dbReference type="GO" id="GO:0030163">
    <property type="term" value="P:protein catabolic process"/>
    <property type="evidence" value="ECO:0007669"/>
    <property type="project" value="InterPro"/>
</dbReference>
<comment type="similarity">
    <text evidence="1">Belongs to the peptidase S16 family.</text>
</comment>
<evidence type="ECO:0000259" key="4">
    <source>
        <dbReference type="PROSITE" id="PS50106"/>
    </source>
</evidence>
<keyword evidence="3" id="KW-0472">Membrane</keyword>
<dbReference type="Gene3D" id="3.30.230.10">
    <property type="match status" value="1"/>
</dbReference>
<dbReference type="InterPro" id="IPR008269">
    <property type="entry name" value="Lon_proteolytic"/>
</dbReference>
<dbReference type="GO" id="GO:0004176">
    <property type="term" value="F:ATP-dependent peptidase activity"/>
    <property type="evidence" value="ECO:0007669"/>
    <property type="project" value="UniProtKB-UniRule"/>
</dbReference>
<feature type="domain" description="Lon proteolytic" evidence="5">
    <location>
        <begin position="274"/>
        <end position="371"/>
    </location>
</feature>
<dbReference type="Proteomes" id="UP000249166">
    <property type="component" value="Unassembled WGS sequence"/>
</dbReference>
<comment type="catalytic activity">
    <reaction evidence="1">
        <text>Hydrolysis of proteins in presence of ATP.</text>
        <dbReference type="EC" id="3.4.21.53"/>
    </reaction>
</comment>
<accession>A0A328HAE9</accession>
<evidence type="ECO:0000259" key="5">
    <source>
        <dbReference type="PROSITE" id="PS51786"/>
    </source>
</evidence>
<gene>
    <name evidence="6" type="ORF">DBZ45_21135</name>
</gene>
<dbReference type="InterPro" id="IPR027065">
    <property type="entry name" value="Lon_Prtase"/>
</dbReference>
<dbReference type="Pfam" id="PF17820">
    <property type="entry name" value="PDZ_6"/>
    <property type="match status" value="1"/>
</dbReference>
<dbReference type="PANTHER" id="PTHR10046">
    <property type="entry name" value="ATP DEPENDENT LON PROTEASE FAMILY MEMBER"/>
    <property type="match status" value="1"/>
</dbReference>
<keyword evidence="1" id="KW-0378">Hydrolase</keyword>
<dbReference type="InterPro" id="IPR001478">
    <property type="entry name" value="PDZ"/>
</dbReference>
<dbReference type="PROSITE" id="PS50106">
    <property type="entry name" value="PDZ"/>
    <property type="match status" value="1"/>
</dbReference>
<dbReference type="InterPro" id="IPR020568">
    <property type="entry name" value="Ribosomal_Su5_D2-typ_SF"/>
</dbReference>
<feature type="active site" evidence="1">
    <location>
        <position position="323"/>
    </location>
</feature>
<feature type="compositionally biased region" description="Low complexity" evidence="2">
    <location>
        <begin position="1"/>
        <end position="17"/>
    </location>
</feature>
<keyword evidence="1" id="KW-0720">Serine protease</keyword>
<dbReference type="SUPFAM" id="SSF54211">
    <property type="entry name" value="Ribosomal protein S5 domain 2-like"/>
    <property type="match status" value="1"/>
</dbReference>
<dbReference type="SUPFAM" id="SSF50156">
    <property type="entry name" value="PDZ domain-like"/>
    <property type="match status" value="1"/>
</dbReference>
<feature type="active site" evidence="1">
    <location>
        <position position="278"/>
    </location>
</feature>
<dbReference type="InterPro" id="IPR014721">
    <property type="entry name" value="Ribsml_uS5_D2-typ_fold_subgr"/>
</dbReference>
<dbReference type="RefSeq" id="WP_111905780.1">
    <property type="nucleotide sequence ID" value="NZ_QLNP01000105.1"/>
</dbReference>
<dbReference type="GO" id="GO:0005524">
    <property type="term" value="F:ATP binding"/>
    <property type="evidence" value="ECO:0007669"/>
    <property type="project" value="InterPro"/>
</dbReference>
<dbReference type="EC" id="3.4.21.53" evidence="1"/>
<keyword evidence="3" id="KW-0812">Transmembrane</keyword>
<evidence type="ECO:0000256" key="1">
    <source>
        <dbReference type="PROSITE-ProRule" id="PRU01122"/>
    </source>
</evidence>
<dbReference type="OrthoDB" id="2356897at2"/>
<proteinExistence type="inferred from homology"/>
<name>A0A328HAE9_ARTGO</name>
<organism evidence="6 7">
    <name type="scientific">Arthrobacter globiformis</name>
    <dbReference type="NCBI Taxonomy" id="1665"/>
    <lineage>
        <taxon>Bacteria</taxon>
        <taxon>Bacillati</taxon>
        <taxon>Actinomycetota</taxon>
        <taxon>Actinomycetes</taxon>
        <taxon>Micrococcales</taxon>
        <taxon>Micrococcaceae</taxon>
        <taxon>Arthrobacter</taxon>
    </lineage>
</organism>
<comment type="caution">
    <text evidence="6">The sequence shown here is derived from an EMBL/GenBank/DDBJ whole genome shotgun (WGS) entry which is preliminary data.</text>
</comment>
<feature type="transmembrane region" description="Helical" evidence="3">
    <location>
        <begin position="42"/>
        <end position="68"/>
    </location>
</feature>
<dbReference type="InterPro" id="IPR041489">
    <property type="entry name" value="PDZ_6"/>
</dbReference>
<evidence type="ECO:0000313" key="6">
    <source>
        <dbReference type="EMBL" id="RAM35104.1"/>
    </source>
</evidence>
<feature type="domain" description="PDZ" evidence="4">
    <location>
        <begin position="153"/>
        <end position="245"/>
    </location>
</feature>
<reference evidence="6 7" key="1">
    <citation type="submission" date="2018-04" db="EMBL/GenBank/DDBJ databases">
        <title>Bacteria isolated from cave deposits of Manipur.</title>
        <authorList>
            <person name="Sahoo D."/>
            <person name="Sarangthem I."/>
            <person name="Nandeibam J."/>
        </authorList>
    </citation>
    <scope>NUCLEOTIDE SEQUENCE [LARGE SCALE GENOMIC DNA]</scope>
    <source>
        <strain evidence="7">mrc11</strain>
    </source>
</reference>
<keyword evidence="1" id="KW-0645">Protease</keyword>
<dbReference type="GO" id="GO:0006508">
    <property type="term" value="P:proteolysis"/>
    <property type="evidence" value="ECO:0007669"/>
    <property type="project" value="UniProtKB-KW"/>
</dbReference>
<dbReference type="AlphaFoldDB" id="A0A328HAE9"/>
<feature type="region of interest" description="Disordered" evidence="2">
    <location>
        <begin position="1"/>
        <end position="41"/>
    </location>
</feature>
<sequence length="386" mass="39299">MTITKGGQPAEESPAPAAGGGNPDGTGDARRSRRGRGRDPRISAMTLSGLLALGLGVTAAVLPVPYVVESPGPTFNTLGTENATPVISVSGRETFPAKGNLDLTTVYVDGGPNGPVSVFEAFSAWLDGSKAVYPEELIFPAGVTKESSQQESAVAMATSQENAVAAALKGLDIAYTQKLEVADLSEGSAAQGKLQKGDIFTSINGKPVTSLEVIQDELAAGKEKPAVVVVSRDGKQVTETVTPAKNPSGRYILGVLLQYRFTFPFDVKISLDKVGGPSAGMMFALGIMDTLTPGDLTGGKHIAGTGTISPDGVVGPIGGIAVKMHGAQADGATMFLAPAANCAEVVGHIPDGLQVVKVENLDEAKSAVELAAKGADTSGLPGCTNN</sequence>
<dbReference type="PROSITE" id="PS51786">
    <property type="entry name" value="LON_PROTEOLYTIC"/>
    <property type="match status" value="1"/>
</dbReference>
<dbReference type="GO" id="GO:0004252">
    <property type="term" value="F:serine-type endopeptidase activity"/>
    <property type="evidence" value="ECO:0007669"/>
    <property type="project" value="UniProtKB-UniRule"/>
</dbReference>
<dbReference type="InterPro" id="IPR036034">
    <property type="entry name" value="PDZ_sf"/>
</dbReference>
<keyword evidence="3" id="KW-1133">Transmembrane helix</keyword>
<evidence type="ECO:0000256" key="2">
    <source>
        <dbReference type="SAM" id="MobiDB-lite"/>
    </source>
</evidence>
<evidence type="ECO:0000256" key="3">
    <source>
        <dbReference type="SAM" id="Phobius"/>
    </source>
</evidence>
<dbReference type="Pfam" id="PF05362">
    <property type="entry name" value="Lon_C"/>
    <property type="match status" value="1"/>
</dbReference>
<dbReference type="EMBL" id="QLNP01000105">
    <property type="protein sequence ID" value="RAM35104.1"/>
    <property type="molecule type" value="Genomic_DNA"/>
</dbReference>
<protein>
    <recommendedName>
        <fullName evidence="1">endopeptidase La</fullName>
        <ecNumber evidence="1">3.4.21.53</ecNumber>
    </recommendedName>
</protein>
<evidence type="ECO:0000313" key="7">
    <source>
        <dbReference type="Proteomes" id="UP000249166"/>
    </source>
</evidence>